<organism evidence="4 5">
    <name type="scientific">Metarhizium rileyi (strain RCEF 4871)</name>
    <name type="common">Nomuraea rileyi</name>
    <dbReference type="NCBI Taxonomy" id="1649241"/>
    <lineage>
        <taxon>Eukaryota</taxon>
        <taxon>Fungi</taxon>
        <taxon>Dikarya</taxon>
        <taxon>Ascomycota</taxon>
        <taxon>Pezizomycotina</taxon>
        <taxon>Sordariomycetes</taxon>
        <taxon>Hypocreomycetidae</taxon>
        <taxon>Hypocreales</taxon>
        <taxon>Clavicipitaceae</taxon>
        <taxon>Metarhizium</taxon>
    </lineage>
</organism>
<feature type="transmembrane region" description="Helical" evidence="2">
    <location>
        <begin position="478"/>
        <end position="500"/>
    </location>
</feature>
<feature type="compositionally biased region" description="Basic residues" evidence="1">
    <location>
        <begin position="33"/>
        <end position="42"/>
    </location>
</feature>
<sequence>MFGHNEDENQPLMTDSERREANIDPDGDINSSHLHHAARHRQPTATDAGHPDAPIDSSDGTLQVEDESDPPTPRFVQDENAWKRWKWVPYPVRRMIRAVGKWSMGPVNPQPYRIRPFLPMAQEYPLFLVERLLPTVKRRFWLLFIYFSIWLITFALVKRQGTIVTEVAGWGQPQTIGCGTTYWGSGNSCGVDGNDCRPFGGSGIAFRCSANCASYQVLNPRAVGDQEVVYRPLVVGGPTNDVAPENATYRGDSYICGAAIHAGVISNANGGCGVVRLVGRNQNYLSTQRHGITSISFDSYFPLSFSFLPDVQCESRDMRWPLLAISVVFTTFLSVFTSSPALFFFPTFIGVFWTVGMATDPPTTRTVTALFSTILGRFLPAMFVAWVMYDKMGVRRTLKGLTAQIEKTLLWLGACWVGALTNYTLSFIPIQRLNAHDLNQQPGAKAALSVIIIALVFIVATQVWFFRQEARLVKYIKLYALFLLGIVICLLLPGLSLRIHHYILALLLLPGTSLQMRPSLLYQGLLVGLFINGVARWGFDSVLQTPLALQGDAQRGTPLPAIHAPVIDLSNTTALQSNITFTWDKSEYKQFDGISILVNDVERFRSYFADVDARYEFVWSRNQTLDLPEYFRFAFMDGSDSGDYTKAGIWTRNGEWVGMKPGPSRVKNPEFPTSDLTSPHFNTLQHTSAPPDCNIGKNNNRPKMPPRIPTQADFSSLNSTLHLAVHFPSPPESTTAFLILFHGLGDSDTPFANFARNLNLPGVLAVSVRGTSPLPASLIDNSPSTTGHFHWGDDIALDQSTGELDPDPGFSRASERVMSDLIRGVLIDKCGWGMSDVLLFGFGQGGSLALGMAVQLAAERVVDVSASVQEGRAFKGVVSIGGGVPESMVSARSTREKSRTHVLVCQVDGDAADSVEREFENVQVVRWAGGSEVRMPRDRGEVLPMMEFFADRLKSGWP</sequence>
<dbReference type="EMBL" id="AZHC01000001">
    <property type="protein sequence ID" value="OAA51980.1"/>
    <property type="molecule type" value="Genomic_DNA"/>
</dbReference>
<dbReference type="Gene3D" id="2.170.130.20">
    <property type="entry name" value="LCCL-like domain"/>
    <property type="match status" value="1"/>
</dbReference>
<feature type="transmembrane region" description="Helical" evidence="2">
    <location>
        <begin position="322"/>
        <end position="355"/>
    </location>
</feature>
<dbReference type="InterPro" id="IPR029058">
    <property type="entry name" value="AB_hydrolase_fold"/>
</dbReference>
<dbReference type="Pfam" id="PF03815">
    <property type="entry name" value="LCCL"/>
    <property type="match status" value="1"/>
</dbReference>
<feature type="transmembrane region" description="Helical" evidence="2">
    <location>
        <begin position="367"/>
        <end position="389"/>
    </location>
</feature>
<gene>
    <name evidence="4" type="ORF">NOR_00573</name>
</gene>
<feature type="transmembrane region" description="Helical" evidence="2">
    <location>
        <begin position="409"/>
        <end position="430"/>
    </location>
</feature>
<comment type="caution">
    <text evidence="4">The sequence shown here is derived from an EMBL/GenBank/DDBJ whole genome shotgun (WGS) entry which is preliminary data.</text>
</comment>
<keyword evidence="2" id="KW-1133">Transmembrane helix</keyword>
<dbReference type="PANTHER" id="PTHR31331:SF8">
    <property type="entry name" value="LCCL DOMAIN PROTEIN (AFU_ORTHOLOGUE AFUA_5G02970)"/>
    <property type="match status" value="1"/>
</dbReference>
<name>A0A162M7B6_METRR</name>
<evidence type="ECO:0000256" key="2">
    <source>
        <dbReference type="SAM" id="Phobius"/>
    </source>
</evidence>
<evidence type="ECO:0000313" key="4">
    <source>
        <dbReference type="EMBL" id="OAA51980.1"/>
    </source>
</evidence>
<feature type="transmembrane region" description="Helical" evidence="2">
    <location>
        <begin position="140"/>
        <end position="157"/>
    </location>
</feature>
<dbReference type="AlphaFoldDB" id="A0A162M7B6"/>
<proteinExistence type="predicted"/>
<dbReference type="SUPFAM" id="SSF53474">
    <property type="entry name" value="alpha/beta-Hydrolases"/>
    <property type="match status" value="1"/>
</dbReference>
<dbReference type="InterPro" id="IPR036609">
    <property type="entry name" value="LCCL_sf"/>
</dbReference>
<protein>
    <submittedName>
        <fullName evidence="4">LCCL domain containing protein</fullName>
    </submittedName>
</protein>
<dbReference type="SMART" id="SM00603">
    <property type="entry name" value="LCCL"/>
    <property type="match status" value="1"/>
</dbReference>
<evidence type="ECO:0000313" key="5">
    <source>
        <dbReference type="Proteomes" id="UP000243498"/>
    </source>
</evidence>
<feature type="transmembrane region" description="Helical" evidence="2">
    <location>
        <begin position="446"/>
        <end position="466"/>
    </location>
</feature>
<feature type="domain" description="LCCL" evidence="3">
    <location>
        <begin position="234"/>
        <end position="296"/>
    </location>
</feature>
<dbReference type="GO" id="GO:0016787">
    <property type="term" value="F:hydrolase activity"/>
    <property type="evidence" value="ECO:0007669"/>
    <property type="project" value="InterPro"/>
</dbReference>
<feature type="region of interest" description="Disordered" evidence="1">
    <location>
        <begin position="1"/>
        <end position="75"/>
    </location>
</feature>
<keyword evidence="2" id="KW-0812">Transmembrane</keyword>
<dbReference type="PROSITE" id="PS50820">
    <property type="entry name" value="LCCL"/>
    <property type="match status" value="1"/>
</dbReference>
<dbReference type="InterPro" id="IPR003140">
    <property type="entry name" value="PLipase/COase/thioEstase"/>
</dbReference>
<dbReference type="OMA" id="KHWRWIP"/>
<dbReference type="Pfam" id="PF02230">
    <property type="entry name" value="Abhydrolase_2"/>
    <property type="match status" value="1"/>
</dbReference>
<dbReference type="Gene3D" id="3.40.50.1820">
    <property type="entry name" value="alpha/beta hydrolase"/>
    <property type="match status" value="1"/>
</dbReference>
<dbReference type="PANTHER" id="PTHR31331">
    <property type="entry name" value="LCCL DOMAIN PROTEIN (AFU_ORTHOLOGUE AFUA_5G08630)"/>
    <property type="match status" value="1"/>
</dbReference>
<dbReference type="STRING" id="1081105.A0A162M7B6"/>
<accession>A0A162M7B6</accession>
<dbReference type="Proteomes" id="UP000243498">
    <property type="component" value="Unassembled WGS sequence"/>
</dbReference>
<dbReference type="OrthoDB" id="441660at2759"/>
<evidence type="ECO:0000256" key="1">
    <source>
        <dbReference type="SAM" id="MobiDB-lite"/>
    </source>
</evidence>
<evidence type="ECO:0000259" key="3">
    <source>
        <dbReference type="PROSITE" id="PS50820"/>
    </source>
</evidence>
<dbReference type="InterPro" id="IPR051957">
    <property type="entry name" value="CRISP-LCCL_domain"/>
</dbReference>
<dbReference type="InterPro" id="IPR004043">
    <property type="entry name" value="LCCL"/>
</dbReference>
<dbReference type="SUPFAM" id="SSF69848">
    <property type="entry name" value="LCCL domain"/>
    <property type="match status" value="1"/>
</dbReference>
<reference evidence="4 5" key="1">
    <citation type="journal article" date="2016" name="Genome Biol. Evol.">
        <title>Divergent and convergent evolution of fungal pathogenicity.</title>
        <authorList>
            <person name="Shang Y."/>
            <person name="Xiao G."/>
            <person name="Zheng P."/>
            <person name="Cen K."/>
            <person name="Zhan S."/>
            <person name="Wang C."/>
        </authorList>
    </citation>
    <scope>NUCLEOTIDE SEQUENCE [LARGE SCALE GENOMIC DNA]</scope>
    <source>
        <strain evidence="4 5">RCEF 4871</strain>
    </source>
</reference>
<keyword evidence="2" id="KW-0472">Membrane</keyword>
<keyword evidence="5" id="KW-1185">Reference proteome</keyword>